<feature type="region of interest" description="Disordered" evidence="1">
    <location>
        <begin position="693"/>
        <end position="723"/>
    </location>
</feature>
<evidence type="ECO:0000256" key="1">
    <source>
        <dbReference type="SAM" id="MobiDB-lite"/>
    </source>
</evidence>
<feature type="region of interest" description="Disordered" evidence="1">
    <location>
        <begin position="559"/>
        <end position="613"/>
    </location>
</feature>
<keyword evidence="4" id="KW-1185">Reference proteome</keyword>
<organism evidence="3">
    <name type="scientific">Darwinula stevensoni</name>
    <dbReference type="NCBI Taxonomy" id="69355"/>
    <lineage>
        <taxon>Eukaryota</taxon>
        <taxon>Metazoa</taxon>
        <taxon>Ecdysozoa</taxon>
        <taxon>Arthropoda</taxon>
        <taxon>Crustacea</taxon>
        <taxon>Oligostraca</taxon>
        <taxon>Ostracoda</taxon>
        <taxon>Podocopa</taxon>
        <taxon>Podocopida</taxon>
        <taxon>Darwinulocopina</taxon>
        <taxon>Darwinuloidea</taxon>
        <taxon>Darwinulidae</taxon>
        <taxon>Darwinula</taxon>
    </lineage>
</organism>
<dbReference type="OrthoDB" id="10687094at2759"/>
<evidence type="ECO:0000313" key="3">
    <source>
        <dbReference type="EMBL" id="CAD7248896.1"/>
    </source>
</evidence>
<feature type="compositionally biased region" description="Polar residues" evidence="1">
    <location>
        <begin position="704"/>
        <end position="723"/>
    </location>
</feature>
<dbReference type="EMBL" id="CAJPEV010002049">
    <property type="protein sequence ID" value="CAG0895440.1"/>
    <property type="molecule type" value="Genomic_DNA"/>
</dbReference>
<feature type="region of interest" description="Disordered" evidence="1">
    <location>
        <begin position="306"/>
        <end position="326"/>
    </location>
</feature>
<reference evidence="3" key="1">
    <citation type="submission" date="2020-11" db="EMBL/GenBank/DDBJ databases">
        <authorList>
            <person name="Tran Van P."/>
        </authorList>
    </citation>
    <scope>NUCLEOTIDE SEQUENCE</scope>
</reference>
<accession>A0A7R8XK63</accession>
<feature type="region of interest" description="Disordered" evidence="1">
    <location>
        <begin position="124"/>
        <end position="264"/>
    </location>
</feature>
<dbReference type="EMBL" id="LR901566">
    <property type="protein sequence ID" value="CAD7248896.1"/>
    <property type="molecule type" value="Genomic_DNA"/>
</dbReference>
<name>A0A7R8XK63_9CRUS</name>
<gene>
    <name evidence="3" type="ORF">DSTB1V02_LOCUS8703</name>
</gene>
<evidence type="ECO:0000256" key="2">
    <source>
        <dbReference type="SAM" id="SignalP"/>
    </source>
</evidence>
<feature type="compositionally biased region" description="Low complexity" evidence="1">
    <location>
        <begin position="693"/>
        <end position="703"/>
    </location>
</feature>
<keyword evidence="2" id="KW-0732">Signal</keyword>
<feature type="region of interest" description="Disordered" evidence="1">
    <location>
        <begin position="87"/>
        <end position="111"/>
    </location>
</feature>
<feature type="compositionally biased region" description="Basic residues" evidence="1">
    <location>
        <begin position="94"/>
        <end position="104"/>
    </location>
</feature>
<feature type="signal peptide" evidence="2">
    <location>
        <begin position="1"/>
        <end position="23"/>
    </location>
</feature>
<dbReference type="AlphaFoldDB" id="A0A7R8XK63"/>
<sequence length="1025" mass="111116">MRGNRRLLALVAIFICIAYTSSAHRRQRNKNWRNKRQDQVTVVYPKKGFFYSTVSSNPQRMKDLISVKDGKPATKFFSPSQGVYYRYDLPSGQNRRKGDRKKGPSKQETQDAVKAILLRLKFNRPAGAQPEPPSTEPLPAVPEMPKNSNVEIPTPPDPMWAVKLPDMKGEPETKPAGFREGNQRPADTTRPKPTFPAFPRPSQGHGSHREANVPAPSGSRPHVASGTRPFHPSFDAVSEPSEPSRPHERPASLVPSLQGLPPPAFQAVPQKELAPVLPVPASPHIHPVPTKSEKVPEVFPLPSIAGTPVKSDSAPARREPLHPASPTTMLKEPLQIIPVPVFSQMPSFPKLQPTVPKEVPEAAPISLAPGITSDPAIPLIPISFPTSAASATGEASFGTHSEVKSAGTFVSSAAGSTGTPTPGQLIIPAAHEPATVHLEGAVNAAALDLSKAQPTPLDQLDAVFLTPDAPVEHQQPPSTKETQHMVFVEPSETPTNQEASQPAIEDLRTVALILGFDVGSIANLDRQSLIDLISKKPRELVIEKATEISQAIAKTATPEPLSTPLTTTKIPPVQDSHVTPMIPQTTRKEEALASGSQSSLPIAPGVSGQEVSHLAAELQPVPLPTEQSSQQEPAHHPELTPEDAAALLFTASLIDQGTPDMPDPAVREIISLIEQTLLQQGNPHAKLILESNPSVQPQQQQSPATLDQTAGTQVAQHQGQTQERLSTLEEAHLQGILSTLRSENHHGLTPQQLEERQLQQALQLLLATSDLVPPEPVPTNPGPQRSFGFGPQNRIPIDETTRLSIFQDANRKLHLQVDKTNGPMPPPTLHREKLVKNSSDPETREELVIQFQGAKIQVNLDGIEAVTADSRNTTSDNSTNLPPPPPRDPSLPLMIISSAEYTRNLLVYYDLIEVMDHLSQGEPASMTNQQLSAMVDASMLTLTPEQKQALELNGAPLHLSHAQLEQMMSHVHDALNTVPLDTQELRTIAGILGHSPQTIEHLSRADLEKLISRDILLMSNEIKKL</sequence>
<proteinExistence type="predicted"/>
<feature type="region of interest" description="Disordered" evidence="1">
    <location>
        <begin position="870"/>
        <end position="890"/>
    </location>
</feature>
<dbReference type="Proteomes" id="UP000677054">
    <property type="component" value="Unassembled WGS sequence"/>
</dbReference>
<protein>
    <submittedName>
        <fullName evidence="3">Uncharacterized protein</fullName>
    </submittedName>
</protein>
<evidence type="ECO:0000313" key="4">
    <source>
        <dbReference type="Proteomes" id="UP000677054"/>
    </source>
</evidence>
<feature type="compositionally biased region" description="Low complexity" evidence="1">
    <location>
        <begin position="559"/>
        <end position="568"/>
    </location>
</feature>
<feature type="chain" id="PRO_5036209235" evidence="2">
    <location>
        <begin position="24"/>
        <end position="1025"/>
    </location>
</feature>
<feature type="compositionally biased region" description="Pro residues" evidence="1">
    <location>
        <begin position="130"/>
        <end position="142"/>
    </location>
</feature>